<dbReference type="OrthoDB" id="9777728at2"/>
<dbReference type="EMBL" id="CP002048">
    <property type="protein sequence ID" value="ADI01611.1"/>
    <property type="molecule type" value="Genomic_DNA"/>
</dbReference>
<reference evidence="2" key="1">
    <citation type="journal article" date="2010" name="Stand. Genomic Sci.">
        <title>Complete genome sequence of Syntrophothermus lipocalidus type strain (TGB-C1T).</title>
        <authorList>
            <consortium name="US DOE Joint Genome Institute (JGI-PGF)"/>
            <person name="Djao O."/>
            <person name="Zhang X."/>
            <person name="Lucas S."/>
            <person name="Lapidus A."/>
            <person name="Glavina Del Rio T."/>
            <person name="Nolan M."/>
            <person name="Tice H."/>
            <person name="Cheng J."/>
            <person name="Han C."/>
            <person name="Tapia R."/>
            <person name="Goodwin L."/>
            <person name="Pitluck S."/>
            <person name="Liolios K."/>
            <person name="Ivanova N."/>
            <person name="Mavromatis K."/>
            <person name="Mikhailova N."/>
            <person name="Ovchinnikova G."/>
            <person name="Pati A."/>
            <person name="Brambilla E."/>
            <person name="Chen A."/>
            <person name="Palaniappan K."/>
            <person name="Land M."/>
            <person name="Hauser L."/>
            <person name="Chang Y."/>
            <person name="Jeffries C."/>
            <person name="Rohde M."/>
            <person name="Sikorski J."/>
            <person name="Spring S."/>
            <person name="Goker M."/>
            <person name="Detter J."/>
            <person name="Woyke T."/>
            <person name="Bristow J."/>
            <person name="Eisen J."/>
            <person name="Markowitz V."/>
            <person name="Hugenholtz P."/>
            <person name="Kyrpides N."/>
            <person name="Klenk H."/>
        </authorList>
    </citation>
    <scope>NUCLEOTIDE SEQUENCE [LARGE SCALE GENOMIC DNA]</scope>
    <source>
        <strain evidence="2">DSM 12680 / TGB-C1</strain>
    </source>
</reference>
<dbReference type="KEGG" id="slp:Slip_0831"/>
<dbReference type="Pfam" id="PF02596">
    <property type="entry name" value="DUF169"/>
    <property type="match status" value="1"/>
</dbReference>
<dbReference type="Proteomes" id="UP000000378">
    <property type="component" value="Chromosome"/>
</dbReference>
<keyword evidence="2" id="KW-1185">Reference proteome</keyword>
<accession>D7CLM6</accession>
<reference evidence="1 2" key="2">
    <citation type="journal article" date="2010" name="Stand. Genomic Sci.">
        <title>Complete genome sequence of Syntrophothermus lipocalidus type strain (TGB-C1).</title>
        <authorList>
            <person name="Djao O.D."/>
            <person name="Zhang X."/>
            <person name="Lucas S."/>
            <person name="Lapidus A."/>
            <person name="Del Rio T.G."/>
            <person name="Nolan M."/>
            <person name="Tice H."/>
            <person name="Cheng J.F."/>
            <person name="Han C."/>
            <person name="Tapia R."/>
            <person name="Goodwin L."/>
            <person name="Pitluck S."/>
            <person name="Liolios K."/>
            <person name="Ivanova N."/>
            <person name="Mavromatis K."/>
            <person name="Mikhailova N."/>
            <person name="Ovchinnikova G."/>
            <person name="Pati A."/>
            <person name="Brambilla E."/>
            <person name="Chen A."/>
            <person name="Palaniappan K."/>
            <person name="Land M."/>
            <person name="Hauser L."/>
            <person name="Chang Y.J."/>
            <person name="Jeffries C.D."/>
            <person name="Rohde M."/>
            <person name="Sikorski J."/>
            <person name="Spring S."/>
            <person name="Goker M."/>
            <person name="Detter J.C."/>
            <person name="Woyke T."/>
            <person name="Bristow J."/>
            <person name="Eisen J.A."/>
            <person name="Markowitz V."/>
            <person name="Hugenholtz P."/>
            <person name="Kyrpides N.C."/>
            <person name="Klenk H.P."/>
        </authorList>
    </citation>
    <scope>NUCLEOTIDE SEQUENCE [LARGE SCALE GENOMIC DNA]</scope>
    <source>
        <strain evidence="2">DSM 12680 / TGB-C1</strain>
    </source>
</reference>
<dbReference type="PANTHER" id="PTHR37954:SF3">
    <property type="entry name" value="DUF169 DOMAIN-CONTAINING PROTEIN"/>
    <property type="match status" value="1"/>
</dbReference>
<dbReference type="PANTHER" id="PTHR37954">
    <property type="entry name" value="BLL4979 PROTEIN"/>
    <property type="match status" value="1"/>
</dbReference>
<sequence length="263" mass="29063">MELVQKLGKSLDEMVRPSTYPVAVKVLENGDLPQKAVFPVKNFGNRLALCQGLSIARRFGMTVAFGPDDHQCPPVLMALGLKDISKNFQEGLMAYPFYAETPEIGASLNANHLPRMEQSENRHVLLSPLSRASFEPDVVLVYGNSAQIHRLVMAVCYKTGRPVNAVFSERMGCLRAIIVSIQSGEYQITIPGSGERAFGFCGEDEIVFAIPRNRFEELLSGLEGSQKAGGMRYPTIYPALLKSPLFPPQFDPVMEDLGIKQNR</sequence>
<evidence type="ECO:0000313" key="1">
    <source>
        <dbReference type="EMBL" id="ADI01611.1"/>
    </source>
</evidence>
<dbReference type="InterPro" id="IPR003748">
    <property type="entry name" value="DUF169"/>
</dbReference>
<name>D7CLM6_SYNLT</name>
<proteinExistence type="predicted"/>
<dbReference type="AlphaFoldDB" id="D7CLM6"/>
<dbReference type="RefSeq" id="WP_013175013.1">
    <property type="nucleotide sequence ID" value="NC_014220.1"/>
</dbReference>
<organism evidence="1 2">
    <name type="scientific">Syntrophothermus lipocalidus (strain DSM 12680 / TGB-C1)</name>
    <dbReference type="NCBI Taxonomy" id="643648"/>
    <lineage>
        <taxon>Bacteria</taxon>
        <taxon>Bacillati</taxon>
        <taxon>Bacillota</taxon>
        <taxon>Clostridia</taxon>
        <taxon>Eubacteriales</taxon>
        <taxon>Syntrophomonadaceae</taxon>
        <taxon>Syntrophothermus</taxon>
    </lineage>
</organism>
<protein>
    <recommendedName>
        <fullName evidence="3">DUF169 domain-containing protein</fullName>
    </recommendedName>
</protein>
<dbReference type="HOGENOM" id="CLU_074324_1_0_9"/>
<gene>
    <name evidence="1" type="ordered locus">Slip_0831</name>
</gene>
<dbReference type="eggNOG" id="COG2043">
    <property type="taxonomic scope" value="Bacteria"/>
</dbReference>
<dbReference type="STRING" id="643648.Slip_0831"/>
<evidence type="ECO:0000313" key="2">
    <source>
        <dbReference type="Proteomes" id="UP000000378"/>
    </source>
</evidence>
<evidence type="ECO:0008006" key="3">
    <source>
        <dbReference type="Google" id="ProtNLM"/>
    </source>
</evidence>